<dbReference type="Proteomes" id="UP000054686">
    <property type="component" value="Unassembled WGS sequence"/>
</dbReference>
<evidence type="ECO:0000259" key="3">
    <source>
        <dbReference type="PROSITE" id="PS50977"/>
    </source>
</evidence>
<proteinExistence type="predicted"/>
<evidence type="ECO:0000256" key="1">
    <source>
        <dbReference type="ARBA" id="ARBA00023125"/>
    </source>
</evidence>
<protein>
    <submittedName>
        <fullName evidence="4">TetR family transcriptional regulator</fullName>
    </submittedName>
</protein>
<organism evidence="4 5">
    <name type="scientific">Schaalia odontolytica</name>
    <dbReference type="NCBI Taxonomy" id="1660"/>
    <lineage>
        <taxon>Bacteria</taxon>
        <taxon>Bacillati</taxon>
        <taxon>Actinomycetota</taxon>
        <taxon>Actinomycetes</taxon>
        <taxon>Actinomycetales</taxon>
        <taxon>Actinomycetaceae</taxon>
        <taxon>Schaalia</taxon>
    </lineage>
</organism>
<dbReference type="InterPro" id="IPR001647">
    <property type="entry name" value="HTH_TetR"/>
</dbReference>
<keyword evidence="1 2" id="KW-0238">DNA-binding</keyword>
<dbReference type="Gene3D" id="1.10.357.10">
    <property type="entry name" value="Tetracycline Repressor, domain 2"/>
    <property type="match status" value="1"/>
</dbReference>
<feature type="DNA-binding region" description="H-T-H motif" evidence="2">
    <location>
        <begin position="28"/>
        <end position="47"/>
    </location>
</feature>
<evidence type="ECO:0000313" key="4">
    <source>
        <dbReference type="EMBL" id="KSW11020.1"/>
    </source>
</evidence>
<dbReference type="OrthoDB" id="9810250at2"/>
<accession>A0A0V8RSC5</accession>
<sequence length="179" mass="19673">MAPPIDAREKLGTALRQALTQTPLSKISVSALTRSAGVTRQAFYYHFNSLNDLNAWVFREEVTAHLTTSSGEWLDAIEATMTWMHAHRDETAAAMKTIEANDLWAFLASHIQELIESRLPGSASATARDVVAQHFALATTAHMAQWMLSGLEVNPSLAIARMRVLMTDQTTPALGRLAK</sequence>
<dbReference type="AlphaFoldDB" id="A0A0V8RSC5"/>
<dbReference type="Pfam" id="PF00440">
    <property type="entry name" value="TetR_N"/>
    <property type="match status" value="1"/>
</dbReference>
<evidence type="ECO:0000313" key="5">
    <source>
        <dbReference type="Proteomes" id="UP000054686"/>
    </source>
</evidence>
<dbReference type="GO" id="GO:0003677">
    <property type="term" value="F:DNA binding"/>
    <property type="evidence" value="ECO:0007669"/>
    <property type="project" value="UniProtKB-UniRule"/>
</dbReference>
<dbReference type="EMBL" id="LLVT01000002">
    <property type="protein sequence ID" value="KSW11020.1"/>
    <property type="molecule type" value="Genomic_DNA"/>
</dbReference>
<feature type="domain" description="HTH tetR-type" evidence="3">
    <location>
        <begin position="5"/>
        <end position="65"/>
    </location>
</feature>
<dbReference type="InterPro" id="IPR009057">
    <property type="entry name" value="Homeodomain-like_sf"/>
</dbReference>
<dbReference type="PROSITE" id="PS50977">
    <property type="entry name" value="HTH_TETR_2"/>
    <property type="match status" value="1"/>
</dbReference>
<reference evidence="4 5" key="1">
    <citation type="submission" date="2015-10" db="EMBL/GenBank/DDBJ databases">
        <title>Draft Genome of Actinomyces odontolyticus subsp. actinosynbacter strain XH001.</title>
        <authorList>
            <person name="Mclean J.S."/>
            <person name="He X."/>
        </authorList>
    </citation>
    <scope>NUCLEOTIDE SEQUENCE [LARGE SCALE GENOMIC DNA]</scope>
    <source>
        <strain evidence="4 5">XH001</strain>
    </source>
</reference>
<comment type="caution">
    <text evidence="4">The sequence shown here is derived from an EMBL/GenBank/DDBJ whole genome shotgun (WGS) entry which is preliminary data.</text>
</comment>
<evidence type="ECO:0000256" key="2">
    <source>
        <dbReference type="PROSITE-ProRule" id="PRU00335"/>
    </source>
</evidence>
<dbReference type="SUPFAM" id="SSF46689">
    <property type="entry name" value="Homeodomain-like"/>
    <property type="match status" value="1"/>
</dbReference>
<gene>
    <name evidence="4" type="ORF">APY09_06000</name>
</gene>
<dbReference type="RefSeq" id="WP_034467160.1">
    <property type="nucleotide sequence ID" value="NZ_CP040006.1"/>
</dbReference>
<name>A0A0V8RSC5_9ACTO</name>